<dbReference type="Pfam" id="PF00890">
    <property type="entry name" value="FAD_binding_2"/>
    <property type="match status" value="1"/>
</dbReference>
<dbReference type="Proteomes" id="UP001500665">
    <property type="component" value="Unassembled WGS sequence"/>
</dbReference>
<keyword evidence="2" id="KW-0285">Flavoprotein</keyword>
<keyword evidence="3" id="KW-0274">FAD</keyword>
<dbReference type="RefSeq" id="WP_344242776.1">
    <property type="nucleotide sequence ID" value="NZ_BAAAHH010000018.1"/>
</dbReference>
<evidence type="ECO:0000256" key="3">
    <source>
        <dbReference type="ARBA" id="ARBA00022827"/>
    </source>
</evidence>
<dbReference type="InterPro" id="IPR036188">
    <property type="entry name" value="FAD/NAD-bd_sf"/>
</dbReference>
<dbReference type="SUPFAM" id="SSF56425">
    <property type="entry name" value="Succinate dehydrogenase/fumarate reductase flavoprotein, catalytic domain"/>
    <property type="match status" value="1"/>
</dbReference>
<dbReference type="EMBL" id="BAAAHH010000018">
    <property type="protein sequence ID" value="GAA0957102.1"/>
    <property type="molecule type" value="Genomic_DNA"/>
</dbReference>
<sequence length="522" mass="55103">MNAVQDGFDETADVVVVGSGGAALAAAYTAASGGLSTIVLEKTEYFGGTSAYSGASIWLPGNQALERAGLADSVELGKEYFRTVVGNRTPGFLQEAFLSTGPELVEFLENDPLLRFEYRPFPDYFEAPGRITGGRSICPLPLPSAELGTWLDRLRPPIATDQFGVDQDRATLIGGQALIGRFLLALDATGNASLRTRTRMTSLIIEDGRVTGVVVETENGTRRICAERGVVLAAGGFECDDELRIRHHGLPGGRWTSAAPGSNTGDALAALREAGAAVDLMDEAWWCPATLFPNGRAAFTLGLRGGILVNAAGERFANESLPYDRMGHEILRGQATGVSHIPVWFVFDDRFDTIPAISQPAPDAAAFREAGLWRTAGTLAGLAGLIDVPADALEKTVERFNGFAASGVDEDFHRGEDPFDRFFAAGEGPNPCLTPLERGPFHAVQIVLGDLGTKGGARTDEDGRVLNESGTPVPGLYAAGNSAASVAGHVYPGPGTPLGSGMVFGYRAARRMASPEHAAQPR</sequence>
<dbReference type="PANTHER" id="PTHR43400:SF10">
    <property type="entry name" value="3-OXOSTEROID 1-DEHYDROGENASE"/>
    <property type="match status" value="1"/>
</dbReference>
<evidence type="ECO:0000256" key="2">
    <source>
        <dbReference type="ARBA" id="ARBA00022630"/>
    </source>
</evidence>
<comment type="caution">
    <text evidence="6">The sequence shown here is derived from an EMBL/GenBank/DDBJ whole genome shotgun (WGS) entry which is preliminary data.</text>
</comment>
<feature type="domain" description="FAD-dependent oxidoreductase 2 FAD-binding" evidence="5">
    <location>
        <begin position="13"/>
        <end position="498"/>
    </location>
</feature>
<evidence type="ECO:0000313" key="7">
    <source>
        <dbReference type="Proteomes" id="UP001500665"/>
    </source>
</evidence>
<reference evidence="7" key="1">
    <citation type="journal article" date="2019" name="Int. J. Syst. Evol. Microbiol.">
        <title>The Global Catalogue of Microorganisms (GCM) 10K type strain sequencing project: providing services to taxonomists for standard genome sequencing and annotation.</title>
        <authorList>
            <consortium name="The Broad Institute Genomics Platform"/>
            <consortium name="The Broad Institute Genome Sequencing Center for Infectious Disease"/>
            <person name="Wu L."/>
            <person name="Ma J."/>
        </authorList>
    </citation>
    <scope>NUCLEOTIDE SEQUENCE [LARGE SCALE GENOMIC DNA]</scope>
    <source>
        <strain evidence="7">JCM 10696</strain>
    </source>
</reference>
<gene>
    <name evidence="6" type="ORF">GCM10009550_43970</name>
</gene>
<dbReference type="SUPFAM" id="SSF51905">
    <property type="entry name" value="FAD/NAD(P)-binding domain"/>
    <property type="match status" value="1"/>
</dbReference>
<dbReference type="InterPro" id="IPR050315">
    <property type="entry name" value="FAD-oxidoreductase_2"/>
</dbReference>
<dbReference type="InterPro" id="IPR003953">
    <property type="entry name" value="FAD-dep_OxRdtase_2_FAD-bd"/>
</dbReference>
<evidence type="ECO:0000256" key="4">
    <source>
        <dbReference type="ARBA" id="ARBA00023002"/>
    </source>
</evidence>
<proteinExistence type="predicted"/>
<protein>
    <submittedName>
        <fullName evidence="6">FAD-binding protein</fullName>
    </submittedName>
</protein>
<evidence type="ECO:0000313" key="6">
    <source>
        <dbReference type="EMBL" id="GAA0957102.1"/>
    </source>
</evidence>
<accession>A0ABP4BZM2</accession>
<keyword evidence="7" id="KW-1185">Reference proteome</keyword>
<keyword evidence="4" id="KW-0560">Oxidoreductase</keyword>
<dbReference type="PANTHER" id="PTHR43400">
    <property type="entry name" value="FUMARATE REDUCTASE"/>
    <property type="match status" value="1"/>
</dbReference>
<dbReference type="Gene3D" id="3.50.50.60">
    <property type="entry name" value="FAD/NAD(P)-binding domain"/>
    <property type="match status" value="2"/>
</dbReference>
<evidence type="ECO:0000259" key="5">
    <source>
        <dbReference type="Pfam" id="PF00890"/>
    </source>
</evidence>
<organism evidence="6 7">
    <name type="scientific">Actinocorallia libanotica</name>
    <dbReference type="NCBI Taxonomy" id="46162"/>
    <lineage>
        <taxon>Bacteria</taxon>
        <taxon>Bacillati</taxon>
        <taxon>Actinomycetota</taxon>
        <taxon>Actinomycetes</taxon>
        <taxon>Streptosporangiales</taxon>
        <taxon>Thermomonosporaceae</taxon>
        <taxon>Actinocorallia</taxon>
    </lineage>
</organism>
<dbReference type="InterPro" id="IPR027477">
    <property type="entry name" value="Succ_DH/fumarate_Rdtase_cat_sf"/>
</dbReference>
<comment type="cofactor">
    <cofactor evidence="1">
        <name>FAD</name>
        <dbReference type="ChEBI" id="CHEBI:57692"/>
    </cofactor>
</comment>
<name>A0ABP4BZM2_9ACTN</name>
<evidence type="ECO:0000256" key="1">
    <source>
        <dbReference type="ARBA" id="ARBA00001974"/>
    </source>
</evidence>
<dbReference type="PRINTS" id="PR00411">
    <property type="entry name" value="PNDRDTASEI"/>
</dbReference>